<dbReference type="InterPro" id="IPR015943">
    <property type="entry name" value="WD40/YVTN_repeat-like_dom_sf"/>
</dbReference>
<feature type="domain" description="Transcription factor IIIC 90kDa subunit N-terminal" evidence="3">
    <location>
        <begin position="253"/>
        <end position="619"/>
    </location>
</feature>
<dbReference type="Proteomes" id="UP000289738">
    <property type="component" value="Chromosome A02"/>
</dbReference>
<comment type="caution">
    <text evidence="4">The sequence shown here is derived from an EMBL/GenBank/DDBJ whole genome shotgun (WGS) entry which is preliminary data.</text>
</comment>
<dbReference type="GO" id="GO:0006384">
    <property type="term" value="P:transcription initiation at RNA polymerase III promoter"/>
    <property type="evidence" value="ECO:0007669"/>
    <property type="project" value="InterPro"/>
</dbReference>
<dbReference type="InterPro" id="IPR036322">
    <property type="entry name" value="WD40_repeat_dom_sf"/>
</dbReference>
<dbReference type="STRING" id="3818.A0A445ECW9"/>
<evidence type="ECO:0000259" key="3">
    <source>
        <dbReference type="Pfam" id="PF12657"/>
    </source>
</evidence>
<dbReference type="EMBL" id="SDMP01000002">
    <property type="protein sequence ID" value="RYR73330.1"/>
    <property type="molecule type" value="Genomic_DNA"/>
</dbReference>
<keyword evidence="5" id="KW-1185">Reference proteome</keyword>
<proteinExistence type="predicted"/>
<accession>A0A445ECW9</accession>
<feature type="repeat" description="WD" evidence="1">
    <location>
        <begin position="540"/>
        <end position="571"/>
    </location>
</feature>
<keyword evidence="1" id="KW-0853">WD repeat</keyword>
<dbReference type="InterPro" id="IPR001680">
    <property type="entry name" value="WD40_rpt"/>
</dbReference>
<dbReference type="InterPro" id="IPR044230">
    <property type="entry name" value="GTF3C4"/>
</dbReference>
<dbReference type="Pfam" id="PF12657">
    <property type="entry name" value="TFIIIC_delta"/>
    <property type="match status" value="1"/>
</dbReference>
<name>A0A445ECW9_ARAHY</name>
<dbReference type="Gene3D" id="2.130.10.10">
    <property type="entry name" value="YVTN repeat-like/Quinoprotein amine dehydrogenase"/>
    <property type="match status" value="2"/>
</dbReference>
<dbReference type="SMART" id="SM00320">
    <property type="entry name" value="WD40"/>
    <property type="match status" value="3"/>
</dbReference>
<organism evidence="4 5">
    <name type="scientific">Arachis hypogaea</name>
    <name type="common">Peanut</name>
    <dbReference type="NCBI Taxonomy" id="3818"/>
    <lineage>
        <taxon>Eukaryota</taxon>
        <taxon>Viridiplantae</taxon>
        <taxon>Streptophyta</taxon>
        <taxon>Embryophyta</taxon>
        <taxon>Tracheophyta</taxon>
        <taxon>Spermatophyta</taxon>
        <taxon>Magnoliopsida</taxon>
        <taxon>eudicotyledons</taxon>
        <taxon>Gunneridae</taxon>
        <taxon>Pentapetalae</taxon>
        <taxon>rosids</taxon>
        <taxon>fabids</taxon>
        <taxon>Fabales</taxon>
        <taxon>Fabaceae</taxon>
        <taxon>Papilionoideae</taxon>
        <taxon>50 kb inversion clade</taxon>
        <taxon>dalbergioids sensu lato</taxon>
        <taxon>Dalbergieae</taxon>
        <taxon>Pterocarpus clade</taxon>
        <taxon>Arachis</taxon>
    </lineage>
</organism>
<protein>
    <recommendedName>
        <fullName evidence="3">Transcription factor IIIC 90kDa subunit N-terminal domain-containing protein</fullName>
    </recommendedName>
</protein>
<dbReference type="PANTHER" id="PTHR15496:SF2">
    <property type="entry name" value="GENERAL TRANSCRIPTION FACTOR 3C POLYPEPTIDE 4"/>
    <property type="match status" value="1"/>
</dbReference>
<evidence type="ECO:0000313" key="5">
    <source>
        <dbReference type="Proteomes" id="UP000289738"/>
    </source>
</evidence>
<dbReference type="AlphaFoldDB" id="A0A445ECW9"/>
<feature type="repeat" description="WD" evidence="1">
    <location>
        <begin position="426"/>
        <end position="464"/>
    </location>
</feature>
<evidence type="ECO:0000256" key="2">
    <source>
        <dbReference type="SAM" id="MobiDB-lite"/>
    </source>
</evidence>
<dbReference type="GO" id="GO:0004402">
    <property type="term" value="F:histone acetyltransferase activity"/>
    <property type="evidence" value="ECO:0007669"/>
    <property type="project" value="InterPro"/>
</dbReference>
<reference evidence="4 5" key="1">
    <citation type="submission" date="2019-01" db="EMBL/GenBank/DDBJ databases">
        <title>Sequencing of cultivated peanut Arachis hypogaea provides insights into genome evolution and oil improvement.</title>
        <authorList>
            <person name="Chen X."/>
        </authorList>
    </citation>
    <scope>NUCLEOTIDE SEQUENCE [LARGE SCALE GENOMIC DNA]</scope>
    <source>
        <strain evidence="5">cv. Fuhuasheng</strain>
        <tissue evidence="4">Leaves</tissue>
    </source>
</reference>
<dbReference type="InterPro" id="IPR024761">
    <property type="entry name" value="TFIIIC_delta_N"/>
</dbReference>
<sequence length="1011" mass="111766">MPAPTPFTSASAMIRRRLLQSTRTRGGASSGPSRWTSPGHEETPKGLLFNRTPPPPGQSRKWEDWELPCYVTSFLTIVILGVGLNAKPDLTIETWAHEKALERLKMENSLAASTGATTTTTDNNNNNSDNGDNVFRTLLMVIGFILSSGGEEGRATLTSDKHMASSSSSPAPLQTTMLLGSPSFPNAIAWSQDNLLAVATAHFVTILRPDMPHGPRGIIKISPIEPFLFGFVERKDLISGCLLPISLYRDDKPVVQSISWSPLGISLNSGCLLAVCTSEGHVKVYRPPFCDFCSEWIEVVNVSERLFEYLQCTEFQGTGTPLEFSKRNASDEIDSVAKPKKKSLKTVPENDMLPVISADQYATRSAVLSSIVVSWSPLLHDIHATVSLLAVGGKSGKISLWRFYAPDCYTIEGGKIPSAVKFVGFLEAHNSWVTTISWLSFSVNSSNPQILLVTGSSDGSVKVWLGDYHKLIKSTEVDQNVFILLKEVITVNVVPVSVLSVTVHVQCSSKMLSAIGKGSGSFEIWLCDISSKEFNKLGSYDAHDYIVTGLAWAFGGRCLYSCSQDNLVRSWILRDRCLDEVPVHMPHNNNSSSASDDVYDSCLGAAVSPGNLVVATVHCFDVEKLNRMYEGRVLRAAIEYHWIGGLHVDICLNRPVPFYTEELSGLAEKDLTNWGSNIIWSLNQYQCLDRPLVLLDIILALLDFKVSMPRYVEHLLIKWISLSFPGFHTDLPNEKTLLQVSSSLSGVPSRMLHLLNIICRRVMLAQLDADEITRISSEVQNTKGECCSMDEQVTKWIAILGSSERELRERLVGFSFCASQTSKSRPGATPFQTGHWYPVGLAQMEQWIALNNDHVRGELKSIASEVTNEKRCSAVESCSYCSASVPFESPEFGLCQGKTSGSGSNDKRHKLSRCAVSMQVCPSIPLWFCVCCHRVAFRLAPDPLFRMSSSQFDSDFVTKSLSRAVSSKPLCPYCGILLQRRQPDFLVSPLPFYSSYNNIKHNKQWNIYIAN</sequence>
<gene>
    <name evidence="4" type="ORF">Ahy_A02g007696</name>
</gene>
<dbReference type="PROSITE" id="PS50082">
    <property type="entry name" value="WD_REPEATS_2"/>
    <property type="match status" value="2"/>
</dbReference>
<dbReference type="SUPFAM" id="SSF50978">
    <property type="entry name" value="WD40 repeat-like"/>
    <property type="match status" value="1"/>
</dbReference>
<evidence type="ECO:0000313" key="4">
    <source>
        <dbReference type="EMBL" id="RYR73330.1"/>
    </source>
</evidence>
<evidence type="ECO:0000256" key="1">
    <source>
        <dbReference type="PROSITE-ProRule" id="PRU00221"/>
    </source>
</evidence>
<feature type="region of interest" description="Disordered" evidence="2">
    <location>
        <begin position="19"/>
        <end position="60"/>
    </location>
</feature>
<dbReference type="PANTHER" id="PTHR15496">
    <property type="entry name" value="GENERAL TRANSCRIPTION FACTOR 3C POLYPEPTIDE 4 FAMILY"/>
    <property type="match status" value="1"/>
</dbReference>
<dbReference type="GO" id="GO:0000127">
    <property type="term" value="C:transcription factor TFIIIC complex"/>
    <property type="evidence" value="ECO:0007669"/>
    <property type="project" value="InterPro"/>
</dbReference>